<feature type="domain" description="SHSP" evidence="3">
    <location>
        <begin position="7"/>
        <end position="117"/>
    </location>
</feature>
<name>A0A3A4P3R4_ABYX5</name>
<dbReference type="PANTHER" id="PTHR11527">
    <property type="entry name" value="HEAT-SHOCK PROTEIN 20 FAMILY MEMBER"/>
    <property type="match status" value="1"/>
</dbReference>
<accession>A0A3A4P3R4</accession>
<dbReference type="EMBL" id="QZKU01000026">
    <property type="protein sequence ID" value="RJP25096.1"/>
    <property type="molecule type" value="Genomic_DNA"/>
</dbReference>
<proteinExistence type="inferred from homology"/>
<evidence type="ECO:0000259" key="3">
    <source>
        <dbReference type="PROSITE" id="PS01031"/>
    </source>
</evidence>
<dbReference type="InterPro" id="IPR002068">
    <property type="entry name" value="A-crystallin/Hsp20_dom"/>
</dbReference>
<protein>
    <submittedName>
        <fullName evidence="4">Hsp20/alpha crystallin family protein</fullName>
    </submittedName>
</protein>
<dbReference type="InterPro" id="IPR031107">
    <property type="entry name" value="Small_HSP"/>
</dbReference>
<comment type="similarity">
    <text evidence="1 2">Belongs to the small heat shock protein (HSP20) family.</text>
</comment>
<comment type="caution">
    <text evidence="4">The sequence shown here is derived from an EMBL/GenBank/DDBJ whole genome shotgun (WGS) entry which is preliminary data.</text>
</comment>
<dbReference type="Proteomes" id="UP000265882">
    <property type="component" value="Unassembled WGS sequence"/>
</dbReference>
<evidence type="ECO:0000256" key="2">
    <source>
        <dbReference type="RuleBase" id="RU003616"/>
    </source>
</evidence>
<evidence type="ECO:0000313" key="5">
    <source>
        <dbReference type="Proteomes" id="UP000265882"/>
    </source>
</evidence>
<organism evidence="4 5">
    <name type="scientific">Abyssobacteria bacterium (strain SURF_5)</name>
    <dbReference type="NCBI Taxonomy" id="2093360"/>
    <lineage>
        <taxon>Bacteria</taxon>
        <taxon>Pseudomonadati</taxon>
        <taxon>Candidatus Hydrogenedentota</taxon>
        <taxon>Candidatus Abyssobacteria</taxon>
    </lineage>
</organism>
<reference evidence="4 5" key="1">
    <citation type="journal article" date="2017" name="ISME J.">
        <title>Energy and carbon metabolisms in a deep terrestrial subsurface fluid microbial community.</title>
        <authorList>
            <person name="Momper L."/>
            <person name="Jungbluth S.P."/>
            <person name="Lee M.D."/>
            <person name="Amend J.P."/>
        </authorList>
    </citation>
    <scope>NUCLEOTIDE SEQUENCE [LARGE SCALE GENOMIC DNA]</scope>
    <source>
        <strain evidence="4">SURF_5</strain>
    </source>
</reference>
<dbReference type="SUPFAM" id="SSF49764">
    <property type="entry name" value="HSP20-like chaperones"/>
    <property type="match status" value="1"/>
</dbReference>
<dbReference type="Gene3D" id="2.60.40.790">
    <property type="match status" value="1"/>
</dbReference>
<gene>
    <name evidence="4" type="ORF">C4520_02980</name>
</gene>
<dbReference type="InterPro" id="IPR008978">
    <property type="entry name" value="HSP20-like_chaperone"/>
</dbReference>
<evidence type="ECO:0000256" key="1">
    <source>
        <dbReference type="PROSITE-ProRule" id="PRU00285"/>
    </source>
</evidence>
<dbReference type="CDD" id="cd06464">
    <property type="entry name" value="ACD_sHsps-like"/>
    <property type="match status" value="1"/>
</dbReference>
<dbReference type="AlphaFoldDB" id="A0A3A4P3R4"/>
<sequence length="117" mass="13139">MNIPRPEKQRFRIPAVEIRETPTAVILQAEMPGVDKEDFDIQIDGDELTVKGKRKQLKSDLRVIHQESDSAEYLRSFILGDELDTSAVDAKTENGILTLTLHKKKEAAPQKIAIKSA</sequence>
<dbReference type="Pfam" id="PF00011">
    <property type="entry name" value="HSP20"/>
    <property type="match status" value="1"/>
</dbReference>
<evidence type="ECO:0000313" key="4">
    <source>
        <dbReference type="EMBL" id="RJP25096.1"/>
    </source>
</evidence>
<dbReference type="PROSITE" id="PS01031">
    <property type="entry name" value="SHSP"/>
    <property type="match status" value="1"/>
</dbReference>